<evidence type="ECO:0000313" key="2">
    <source>
        <dbReference type="EMBL" id="GMT24438.1"/>
    </source>
</evidence>
<dbReference type="PANTHER" id="PTHR36947:SF1">
    <property type="entry name" value="PH DOMAIN-CONTAINING PROTEIN"/>
    <property type="match status" value="1"/>
</dbReference>
<dbReference type="EMBL" id="BTSY01000004">
    <property type="protein sequence ID" value="GMT24438.1"/>
    <property type="molecule type" value="Genomic_DNA"/>
</dbReference>
<evidence type="ECO:0000313" key="3">
    <source>
        <dbReference type="Proteomes" id="UP001432322"/>
    </source>
</evidence>
<dbReference type="Pfam" id="PF24998">
    <property type="entry name" value="DUF7778"/>
    <property type="match status" value="1"/>
</dbReference>
<gene>
    <name evidence="2" type="ORF">PFISCL1PPCAC_15735</name>
</gene>
<dbReference type="AlphaFoldDB" id="A0AAV5VYG6"/>
<protein>
    <recommendedName>
        <fullName evidence="1">DUF7778 domain-containing protein</fullName>
    </recommendedName>
</protein>
<accession>A0AAV5VYG6</accession>
<dbReference type="PANTHER" id="PTHR36947">
    <property type="entry name" value="PROTEIN CBG04364"/>
    <property type="match status" value="1"/>
</dbReference>
<name>A0AAV5VYG6_9BILA</name>
<reference evidence="2" key="1">
    <citation type="submission" date="2023-10" db="EMBL/GenBank/DDBJ databases">
        <title>Genome assembly of Pristionchus species.</title>
        <authorList>
            <person name="Yoshida K."/>
            <person name="Sommer R.J."/>
        </authorList>
    </citation>
    <scope>NUCLEOTIDE SEQUENCE</scope>
    <source>
        <strain evidence="2">RS5133</strain>
    </source>
</reference>
<evidence type="ECO:0000259" key="1">
    <source>
        <dbReference type="Pfam" id="PF24998"/>
    </source>
</evidence>
<proteinExistence type="predicted"/>
<dbReference type="Proteomes" id="UP001432322">
    <property type="component" value="Unassembled WGS sequence"/>
</dbReference>
<sequence length="374" mass="42090">MTSVVPLLNEFIVAKDFLKMHTMPDHRVYAVKQEDTVVEGSISCYTRHKGFFRDVVTAQSMRHLVLTKTGYLLLWMTPTKGFTLRLAKVTDVATETTALKYRTGFQRRCSVKIHFSFGTLNVILANGQIDKWRNALIIGCDKKPAAPVPTPRNVLVETATNLFLVPPFPLRLPLPQKGFISASVVYHRPSIRPIDSIDEWRSSWTDVDTITPPSHNVDDCPFPRYRSIHFNLPQQKVFHITKNTVPPTLRGGIDASPAVLPSPVDLPSDIVVLPEKSPKSVRSKRIVKRSHTVVVEMPAVGLMMPIDKRTSSDNSMTGRRPAVDRWLRSQIEKRARPTSLSETESEFDDIVVPIARHRSASAGVDSCRPSRRVR</sequence>
<keyword evidence="3" id="KW-1185">Reference proteome</keyword>
<dbReference type="InterPro" id="IPR056680">
    <property type="entry name" value="DUF7778"/>
</dbReference>
<organism evidence="2 3">
    <name type="scientific">Pristionchus fissidentatus</name>
    <dbReference type="NCBI Taxonomy" id="1538716"/>
    <lineage>
        <taxon>Eukaryota</taxon>
        <taxon>Metazoa</taxon>
        <taxon>Ecdysozoa</taxon>
        <taxon>Nematoda</taxon>
        <taxon>Chromadorea</taxon>
        <taxon>Rhabditida</taxon>
        <taxon>Rhabditina</taxon>
        <taxon>Diplogasteromorpha</taxon>
        <taxon>Diplogasteroidea</taxon>
        <taxon>Neodiplogasteridae</taxon>
        <taxon>Pristionchus</taxon>
    </lineage>
</organism>
<feature type="domain" description="DUF7778" evidence="1">
    <location>
        <begin position="19"/>
        <end position="137"/>
    </location>
</feature>
<comment type="caution">
    <text evidence="2">The sequence shown here is derived from an EMBL/GenBank/DDBJ whole genome shotgun (WGS) entry which is preliminary data.</text>
</comment>